<evidence type="ECO:0000256" key="3">
    <source>
        <dbReference type="ARBA" id="ARBA00022475"/>
    </source>
</evidence>
<dbReference type="InterPro" id="IPR003856">
    <property type="entry name" value="LPS_length_determ_N"/>
</dbReference>
<dbReference type="Pfam" id="PF02706">
    <property type="entry name" value="Wzz"/>
    <property type="match status" value="1"/>
</dbReference>
<evidence type="ECO:0000256" key="5">
    <source>
        <dbReference type="ARBA" id="ARBA00022989"/>
    </source>
</evidence>
<evidence type="ECO:0000259" key="9">
    <source>
        <dbReference type="Pfam" id="PF02706"/>
    </source>
</evidence>
<comment type="subcellular location">
    <subcellularLocation>
        <location evidence="1">Cell membrane</location>
        <topology evidence="1">Multi-pass membrane protein</topology>
    </subcellularLocation>
</comment>
<evidence type="ECO:0000256" key="1">
    <source>
        <dbReference type="ARBA" id="ARBA00004651"/>
    </source>
</evidence>
<keyword evidence="5 8" id="KW-1133">Transmembrane helix</keyword>
<dbReference type="GO" id="GO:0005886">
    <property type="term" value="C:plasma membrane"/>
    <property type="evidence" value="ECO:0007669"/>
    <property type="project" value="UniProtKB-SubCell"/>
</dbReference>
<evidence type="ECO:0000256" key="7">
    <source>
        <dbReference type="SAM" id="MobiDB-lite"/>
    </source>
</evidence>
<keyword evidence="6 8" id="KW-0472">Membrane</keyword>
<feature type="domain" description="Polysaccharide chain length determinant N-terminal" evidence="9">
    <location>
        <begin position="23"/>
        <end position="76"/>
    </location>
</feature>
<evidence type="ECO:0000256" key="6">
    <source>
        <dbReference type="ARBA" id="ARBA00023136"/>
    </source>
</evidence>
<protein>
    <recommendedName>
        <fullName evidence="9">Polysaccharide chain length determinant N-terminal domain-containing protein</fullName>
    </recommendedName>
</protein>
<name>A0AAT9HG25_9ACTN</name>
<comment type="similarity">
    <text evidence="2">Belongs to the CpsC/CapA family.</text>
</comment>
<gene>
    <name evidence="10" type="ORF">SHKM778_25130</name>
</gene>
<dbReference type="PANTHER" id="PTHR32309">
    <property type="entry name" value="TYROSINE-PROTEIN KINASE"/>
    <property type="match status" value="1"/>
</dbReference>
<dbReference type="EMBL" id="AP035768">
    <property type="protein sequence ID" value="BFO16125.1"/>
    <property type="molecule type" value="Genomic_DNA"/>
</dbReference>
<reference evidence="10" key="2">
    <citation type="submission" date="2024-07" db="EMBL/GenBank/DDBJ databases">
        <title>Streptomyces haneummycinica sp. nov., a new antibiotic-producing actinobacterium isolated from marine sediment.</title>
        <authorList>
            <person name="Uemura M."/>
            <person name="Hamada M."/>
            <person name="Hirano S."/>
            <person name="Kobayashi K."/>
            <person name="Ohshiro T."/>
            <person name="Kobayashi T."/>
            <person name="Terahara T."/>
        </authorList>
    </citation>
    <scope>NUCLEOTIDE SEQUENCE</scope>
    <source>
        <strain evidence="10">KM77-8</strain>
    </source>
</reference>
<evidence type="ECO:0000256" key="8">
    <source>
        <dbReference type="SAM" id="Phobius"/>
    </source>
</evidence>
<dbReference type="PANTHER" id="PTHR32309:SF31">
    <property type="entry name" value="CAPSULAR EXOPOLYSACCHARIDE FAMILY"/>
    <property type="match status" value="1"/>
</dbReference>
<feature type="region of interest" description="Disordered" evidence="7">
    <location>
        <begin position="185"/>
        <end position="216"/>
    </location>
</feature>
<dbReference type="InterPro" id="IPR050445">
    <property type="entry name" value="Bact_polysacc_biosynth/exp"/>
</dbReference>
<proteinExistence type="inferred from homology"/>
<accession>A0AAT9HG25</accession>
<keyword evidence="4 8" id="KW-0812">Transmembrane</keyword>
<sequence length="216" mass="23314">MTGRRWRGRPGPGGEEAAPLSEDTIRLVTIGRIVRRRRRLLVVLTVVGALVGYGVSVLFPPRYTTSASVLLPGAWEERELLTRTEIATSSVVVDRAAAALGWPGVDGEELKDRVTAKAADGNIIEVSGTAGTPGQAQQLADQVVQEFVAFSARLADDTTDPEASARPEELRQLVTRTSRRITELADAADPGAPWRACRPVPSWRSCGPPCRRPSPR</sequence>
<organism evidence="10">
    <name type="scientific">Streptomyces haneummycinicus</name>
    <dbReference type="NCBI Taxonomy" id="3074435"/>
    <lineage>
        <taxon>Bacteria</taxon>
        <taxon>Bacillati</taxon>
        <taxon>Actinomycetota</taxon>
        <taxon>Actinomycetes</taxon>
        <taxon>Kitasatosporales</taxon>
        <taxon>Streptomycetaceae</taxon>
        <taxon>Streptomyces</taxon>
    </lineage>
</organism>
<reference evidence="10" key="1">
    <citation type="submission" date="2024-06" db="EMBL/GenBank/DDBJ databases">
        <authorList>
            <consortium name="consrtm"/>
            <person name="Uemura M."/>
            <person name="Terahara T."/>
        </authorList>
    </citation>
    <scope>NUCLEOTIDE SEQUENCE</scope>
    <source>
        <strain evidence="10">KM77-8</strain>
    </source>
</reference>
<feature type="transmembrane region" description="Helical" evidence="8">
    <location>
        <begin position="40"/>
        <end position="59"/>
    </location>
</feature>
<evidence type="ECO:0000313" key="10">
    <source>
        <dbReference type="EMBL" id="BFO16125.1"/>
    </source>
</evidence>
<evidence type="ECO:0000256" key="4">
    <source>
        <dbReference type="ARBA" id="ARBA00022692"/>
    </source>
</evidence>
<dbReference type="AlphaFoldDB" id="A0AAT9HG25"/>
<keyword evidence="3" id="KW-1003">Cell membrane</keyword>
<evidence type="ECO:0000256" key="2">
    <source>
        <dbReference type="ARBA" id="ARBA00006683"/>
    </source>
</evidence>